<reference evidence="4 5" key="1">
    <citation type="submission" date="2024-06" db="EMBL/GenBank/DDBJ databases">
        <title>A chromosome-level genome assembly of beet webworm, Loxostege sticticalis.</title>
        <authorList>
            <person name="Zhang Y."/>
        </authorList>
    </citation>
    <scope>NUCLEOTIDE SEQUENCE [LARGE SCALE GENOMIC DNA]</scope>
    <source>
        <strain evidence="4">AQ028</strain>
        <tissue evidence="4">Male pupae</tissue>
    </source>
</reference>
<accession>A0ABD0SDM3</accession>
<dbReference type="AlphaFoldDB" id="A0ABD0SDM3"/>
<proteinExistence type="inferred from homology"/>
<gene>
    <name evidence="4" type="ORF">ABMA28_009264</name>
</gene>
<comment type="similarity">
    <text evidence="1">Belongs to the ATP-dependent AMP-binding enzyme family.</text>
</comment>
<sequence>MEVSLRSVRLINRLFRNKPLSLSRRYKSVNYAALKEDFNTELLNSFNQDTKQGGAVPVFRRALLFPTRVALQDEVGIYTYAGLHQAATALSKEIAAQLVGESERTIAYMCSNDASHVIVQWAIWMTGNIAVPLTPIHPPDMLKYYLGDSGASLAICTPEYDKLLRPITLELSKPLLITGKDKEITAQLYQPNSAFLKPKAEDTLTDVLTDVGKTNAWYGNADAFIIYTSGTTSKPKGVVWTHSMLATQIASLHSAWQYSSDDVVLHTLPLHHIHGQLNSLNASLAAGARIRMLSQFVSHAVWARLLGMGEREEAKVTVFHGVPSMYARLVQDHERMFADARTAEYVRNTLASRMRLMCAGSAPLPDTLFHKWEQISGIRLLERYGMSEAGMALSNPYRPVEERTVGCVGAPLPGISARLAAKAEGSDQLEPLVTVESPVPDAQISLEILGLAARDPEQEWKQPTVTFHKDNDSTAFQGELLLKGPGVFTRYLNRAPKLDNSDFTTDGWFRTGDTAMYADGRFKILGRTSVDIIKSGGYKISALQVESALLEHPSVADAAVLGIEDATYGEIVAAVVVVKDKATLTLKELKDEAGKKLAPYQLPKTLLIVEQMPRNVMGKLDKKEIKKRFGKELALKK</sequence>
<dbReference type="Pfam" id="PF13193">
    <property type="entry name" value="AMP-binding_C"/>
    <property type="match status" value="1"/>
</dbReference>
<comment type="caution">
    <text evidence="4">The sequence shown here is derived from an EMBL/GenBank/DDBJ whole genome shotgun (WGS) entry which is preliminary data.</text>
</comment>
<dbReference type="InterPro" id="IPR025110">
    <property type="entry name" value="AMP-bd_C"/>
</dbReference>
<dbReference type="PANTHER" id="PTHR43201">
    <property type="entry name" value="ACYL-COA SYNTHETASE"/>
    <property type="match status" value="1"/>
</dbReference>
<dbReference type="InterPro" id="IPR000873">
    <property type="entry name" value="AMP-dep_synth/lig_dom"/>
</dbReference>
<dbReference type="InterPro" id="IPR045851">
    <property type="entry name" value="AMP-bd_C_sf"/>
</dbReference>
<dbReference type="PANTHER" id="PTHR43201:SF8">
    <property type="entry name" value="ACYL-COA SYNTHETASE FAMILY MEMBER 3"/>
    <property type="match status" value="1"/>
</dbReference>
<feature type="domain" description="AMP-binding enzyme C-terminal" evidence="3">
    <location>
        <begin position="544"/>
        <end position="619"/>
    </location>
</feature>
<dbReference type="SUPFAM" id="SSF56801">
    <property type="entry name" value="Acetyl-CoA synthetase-like"/>
    <property type="match status" value="1"/>
</dbReference>
<name>A0ABD0SDM3_LOXSC</name>
<dbReference type="EMBL" id="JBEDNZ010000023">
    <property type="protein sequence ID" value="KAL0811836.1"/>
    <property type="molecule type" value="Genomic_DNA"/>
</dbReference>
<dbReference type="Proteomes" id="UP001549921">
    <property type="component" value="Unassembled WGS sequence"/>
</dbReference>
<protein>
    <submittedName>
        <fullName evidence="4">Uncharacterized protein</fullName>
    </submittedName>
</protein>
<organism evidence="4 5">
    <name type="scientific">Loxostege sticticalis</name>
    <name type="common">Beet webworm moth</name>
    <dbReference type="NCBI Taxonomy" id="481309"/>
    <lineage>
        <taxon>Eukaryota</taxon>
        <taxon>Metazoa</taxon>
        <taxon>Ecdysozoa</taxon>
        <taxon>Arthropoda</taxon>
        <taxon>Hexapoda</taxon>
        <taxon>Insecta</taxon>
        <taxon>Pterygota</taxon>
        <taxon>Neoptera</taxon>
        <taxon>Endopterygota</taxon>
        <taxon>Lepidoptera</taxon>
        <taxon>Glossata</taxon>
        <taxon>Ditrysia</taxon>
        <taxon>Pyraloidea</taxon>
        <taxon>Crambidae</taxon>
        <taxon>Pyraustinae</taxon>
        <taxon>Loxostege</taxon>
    </lineage>
</organism>
<dbReference type="Gene3D" id="3.40.50.12780">
    <property type="entry name" value="N-terminal domain of ligase-like"/>
    <property type="match status" value="1"/>
</dbReference>
<evidence type="ECO:0000313" key="4">
    <source>
        <dbReference type="EMBL" id="KAL0811836.1"/>
    </source>
</evidence>
<dbReference type="InterPro" id="IPR042099">
    <property type="entry name" value="ANL_N_sf"/>
</dbReference>
<dbReference type="Gene3D" id="3.30.300.30">
    <property type="match status" value="1"/>
</dbReference>
<dbReference type="PROSITE" id="PS00455">
    <property type="entry name" value="AMP_BINDING"/>
    <property type="match status" value="1"/>
</dbReference>
<evidence type="ECO:0000259" key="3">
    <source>
        <dbReference type="Pfam" id="PF13193"/>
    </source>
</evidence>
<evidence type="ECO:0000256" key="1">
    <source>
        <dbReference type="ARBA" id="ARBA00006432"/>
    </source>
</evidence>
<feature type="domain" description="AMP-dependent synthetase/ligase" evidence="2">
    <location>
        <begin position="60"/>
        <end position="425"/>
    </location>
</feature>
<evidence type="ECO:0000313" key="5">
    <source>
        <dbReference type="Proteomes" id="UP001549921"/>
    </source>
</evidence>
<dbReference type="InterPro" id="IPR020845">
    <property type="entry name" value="AMP-binding_CS"/>
</dbReference>
<dbReference type="Pfam" id="PF00501">
    <property type="entry name" value="AMP-binding"/>
    <property type="match status" value="1"/>
</dbReference>
<evidence type="ECO:0000259" key="2">
    <source>
        <dbReference type="Pfam" id="PF00501"/>
    </source>
</evidence>